<accession>A0A6J5DHM3</accession>
<name>A0A6J5DHM3_9BURK</name>
<gene>
    <name evidence="1" type="ORF">BPA30113_03015</name>
</gene>
<evidence type="ECO:0000313" key="2">
    <source>
        <dbReference type="Proteomes" id="UP000494330"/>
    </source>
</evidence>
<organism evidence="1 2">
    <name type="scientific">Burkholderia paludis</name>
    <dbReference type="NCBI Taxonomy" id="1506587"/>
    <lineage>
        <taxon>Bacteria</taxon>
        <taxon>Pseudomonadati</taxon>
        <taxon>Pseudomonadota</taxon>
        <taxon>Betaproteobacteria</taxon>
        <taxon>Burkholderiales</taxon>
        <taxon>Burkholderiaceae</taxon>
        <taxon>Burkholderia</taxon>
        <taxon>Burkholderia cepacia complex</taxon>
    </lineage>
</organism>
<evidence type="ECO:0000313" key="1">
    <source>
        <dbReference type="EMBL" id="VWB67310.1"/>
    </source>
</evidence>
<proteinExistence type="predicted"/>
<dbReference type="EMBL" id="CABVQD010000008">
    <property type="protein sequence ID" value="VWB67310.1"/>
    <property type="molecule type" value="Genomic_DNA"/>
</dbReference>
<reference evidence="1 2" key="1">
    <citation type="submission" date="2019-09" db="EMBL/GenBank/DDBJ databases">
        <authorList>
            <person name="Depoorter E."/>
        </authorList>
    </citation>
    <scope>NUCLEOTIDE SEQUENCE [LARGE SCALE GENOMIC DNA]</scope>
    <source>
        <strain evidence="1">LMG 30113</strain>
    </source>
</reference>
<dbReference type="AlphaFoldDB" id="A0A6J5DHM3"/>
<keyword evidence="2" id="KW-1185">Reference proteome</keyword>
<sequence length="44" mass="4566">MRASAGTPHAYPPLSDTGVDFEGGAFTMIENSSRGQRVDVVALG</sequence>
<dbReference type="Proteomes" id="UP000494330">
    <property type="component" value="Unassembled WGS sequence"/>
</dbReference>
<protein>
    <submittedName>
        <fullName evidence="1">Uncharacterized protein</fullName>
    </submittedName>
</protein>